<proteinExistence type="inferred from homology"/>
<comment type="similarity">
    <text evidence="1">Belongs to the UPF0145 family.</text>
</comment>
<dbReference type="InterPro" id="IPR002765">
    <property type="entry name" value="UPF0145_YbjQ-like"/>
</dbReference>
<comment type="caution">
    <text evidence="2">The sequence shown here is derived from an EMBL/GenBank/DDBJ whole genome shotgun (WGS) entry which is preliminary data.</text>
</comment>
<dbReference type="EMBL" id="JAVIDA010000001">
    <property type="protein sequence ID" value="MDQ9069851.1"/>
    <property type="molecule type" value="Genomic_DNA"/>
</dbReference>
<name>A0AAW8JAS5_9GAMM</name>
<reference evidence="2" key="1">
    <citation type="submission" date="2023-08" db="EMBL/GenBank/DDBJ databases">
        <title>Emergence of clinically-relevant ST2 carbapenem-resistant Acinetobacter baumannii strains in hospital sewages in Zhejiang, East of China.</title>
        <authorList>
            <person name="Kaichao C."/>
            <person name="Zhang R."/>
        </authorList>
    </citation>
    <scope>NUCLEOTIDE SEQUENCE</scope>
    <source>
        <strain evidence="2">M-SY-60</strain>
    </source>
</reference>
<dbReference type="InterPro" id="IPR035439">
    <property type="entry name" value="UPF0145_dom_sf"/>
</dbReference>
<dbReference type="Gene3D" id="3.30.110.70">
    <property type="entry name" value="Hypothetical protein apc22750. Chain B"/>
    <property type="match status" value="1"/>
</dbReference>
<dbReference type="Proteomes" id="UP001243195">
    <property type="component" value="Unassembled WGS sequence"/>
</dbReference>
<organism evidence="2 3">
    <name type="scientific">Acinetobacter gerneri</name>
    <dbReference type="NCBI Taxonomy" id="202952"/>
    <lineage>
        <taxon>Bacteria</taxon>
        <taxon>Pseudomonadati</taxon>
        <taxon>Pseudomonadota</taxon>
        <taxon>Gammaproteobacteria</taxon>
        <taxon>Moraxellales</taxon>
        <taxon>Moraxellaceae</taxon>
        <taxon>Acinetobacter</taxon>
    </lineage>
</organism>
<dbReference type="Pfam" id="PF01906">
    <property type="entry name" value="YbjQ_1"/>
    <property type="match status" value="1"/>
</dbReference>
<dbReference type="RefSeq" id="WP_004856912.1">
    <property type="nucleotide sequence ID" value="NZ_BBLI01000011.1"/>
</dbReference>
<evidence type="ECO:0000313" key="2">
    <source>
        <dbReference type="EMBL" id="MDQ9069851.1"/>
    </source>
</evidence>
<dbReference type="SUPFAM" id="SSF117782">
    <property type="entry name" value="YbjQ-like"/>
    <property type="match status" value="1"/>
</dbReference>
<sequence length="152" mass="17692">MIFNLDFEDYYKYTKSILKFLFGWMFWKKREQKHLDQLEIDEQHFSKITVSTHKFQTSDQKGQLVVSNIALSIDYFRSSLAQIPEMLGQPLDGYEIVADRARREVLIRLKKQAASLGYDEILGLRFETSSITANGQMLEVIAYGTAIKKNKN</sequence>
<evidence type="ECO:0000313" key="3">
    <source>
        <dbReference type="Proteomes" id="UP001243195"/>
    </source>
</evidence>
<dbReference type="GeneID" id="84208139"/>
<evidence type="ECO:0000256" key="1">
    <source>
        <dbReference type="ARBA" id="ARBA00010751"/>
    </source>
</evidence>
<accession>A0AAW8JAS5</accession>
<gene>
    <name evidence="2" type="ORF">RFH51_00010</name>
</gene>
<protein>
    <submittedName>
        <fullName evidence="2">Heavy metal-binding domain-containing protein</fullName>
    </submittedName>
</protein>
<dbReference type="AlphaFoldDB" id="A0AAW8JAS5"/>